<reference evidence="1" key="1">
    <citation type="journal article" date="2015" name="Nature">
        <title>Complex archaea that bridge the gap between prokaryotes and eukaryotes.</title>
        <authorList>
            <person name="Spang A."/>
            <person name="Saw J.H."/>
            <person name="Jorgensen S.L."/>
            <person name="Zaremba-Niedzwiedzka K."/>
            <person name="Martijn J."/>
            <person name="Lind A.E."/>
            <person name="van Eijk R."/>
            <person name="Schleper C."/>
            <person name="Guy L."/>
            <person name="Ettema T.J."/>
        </authorList>
    </citation>
    <scope>NUCLEOTIDE SEQUENCE</scope>
</reference>
<dbReference type="EMBL" id="LAZR01038951">
    <property type="protein sequence ID" value="KKL18217.1"/>
    <property type="molecule type" value="Genomic_DNA"/>
</dbReference>
<dbReference type="AlphaFoldDB" id="A0A0F9BWE0"/>
<gene>
    <name evidence="1" type="ORF">LCGC14_2477660</name>
</gene>
<organism evidence="1">
    <name type="scientific">marine sediment metagenome</name>
    <dbReference type="NCBI Taxonomy" id="412755"/>
    <lineage>
        <taxon>unclassified sequences</taxon>
        <taxon>metagenomes</taxon>
        <taxon>ecological metagenomes</taxon>
    </lineage>
</organism>
<protein>
    <submittedName>
        <fullName evidence="1">Uncharacterized protein</fullName>
    </submittedName>
</protein>
<sequence length="35" mass="4019">MDELTPERAKGWQDVIDYLKSELATQNKRTAGKPK</sequence>
<name>A0A0F9BWE0_9ZZZZ</name>
<proteinExistence type="predicted"/>
<evidence type="ECO:0000313" key="1">
    <source>
        <dbReference type="EMBL" id="KKL18217.1"/>
    </source>
</evidence>
<accession>A0A0F9BWE0</accession>
<comment type="caution">
    <text evidence="1">The sequence shown here is derived from an EMBL/GenBank/DDBJ whole genome shotgun (WGS) entry which is preliminary data.</text>
</comment>
<feature type="non-terminal residue" evidence="1">
    <location>
        <position position="35"/>
    </location>
</feature>